<dbReference type="EMBL" id="CAVNYO010000419">
    <property type="protein sequence ID" value="CAK5277589.1"/>
    <property type="molecule type" value="Genomic_DNA"/>
</dbReference>
<protein>
    <recommendedName>
        <fullName evidence="1">Protein kinase domain-containing protein</fullName>
    </recommendedName>
</protein>
<name>A0AAD2HJF0_9AGAR</name>
<gene>
    <name evidence="2" type="ORF">MYCIT1_LOCUS26599</name>
</gene>
<dbReference type="GO" id="GO:0005524">
    <property type="term" value="F:ATP binding"/>
    <property type="evidence" value="ECO:0007669"/>
    <property type="project" value="InterPro"/>
</dbReference>
<dbReference type="SMART" id="SM00220">
    <property type="entry name" value="S_TKc"/>
    <property type="match status" value="1"/>
</dbReference>
<dbReference type="SUPFAM" id="SSF56112">
    <property type="entry name" value="Protein kinase-like (PK-like)"/>
    <property type="match status" value="2"/>
</dbReference>
<feature type="domain" description="Protein kinase" evidence="1">
    <location>
        <begin position="356"/>
        <end position="710"/>
    </location>
</feature>
<evidence type="ECO:0000313" key="3">
    <source>
        <dbReference type="Proteomes" id="UP001295794"/>
    </source>
</evidence>
<dbReference type="PANTHER" id="PTHR24362">
    <property type="entry name" value="SERINE/THREONINE-PROTEIN KINASE NEK"/>
    <property type="match status" value="1"/>
</dbReference>
<evidence type="ECO:0000313" key="2">
    <source>
        <dbReference type="EMBL" id="CAK5277589.1"/>
    </source>
</evidence>
<dbReference type="AlphaFoldDB" id="A0AAD2HJF0"/>
<sequence length="710" mass="79843">MSSNPSLTVDEFRAFFATLSSKNNTWTEPDPSRHPSEFWTRWDHLLHPYNCTFNFGHYSYGSLRIPLPSISHILVSRSPEGSVSQAHLLMAEHTQDARMISLTRNLSSEPLRSHSLNKILYTDVIDVEMDGGLLLSPLCGGISEGLFPAPRLEYTDDFLDLFDQITGCLHFLHSNGIAHCNLSLGEIRVSMPYKRPFDWRLATNSAACLDSDTSVIFVEERVNPNPGRNAPEYKNGAPFDPISFDIYCWGFCMSQICTSTSLGFATIQGLCNRMLHTDPKLRPPSSVILPLIRDECSALRRCLRSRKHSGVPSTYPFNCIDTADSEFIKLEGTTEDYYESYDLDEDGEVFPQWAWLRWAGVIGEKGYTFNFVPVLCGRTWVDPPKRHALLRRNEDGEHFLLKYVGKDKFPREGDIVQRLLSPSLRSDSRNKTPYVEVLDIGPAWLIISPLCATLQTFGSSVPHAPKLISTEDFLGFYEQITEGIEFLHSQGIAHCDIYPLNVITQYPPTIPRRWYLMDLGSSVSYDINDPSATKPLIDGTHRTACRVCPEYVIGKPFDPFFFDVCSWGLTMEAVHKDSQLELPVIEELIRDMTAMEPTARPVIQVVLQRLTEECTRLRGLLASGQLSELASGSYPVDPVNIPYDLSGLPAEISPEQPNDTCDQAITVPSMSGFILDKSEDPRDPYAVALTVTSFAGVVGYLYERLRSLIF</sequence>
<dbReference type="GO" id="GO:0004672">
    <property type="term" value="F:protein kinase activity"/>
    <property type="evidence" value="ECO:0007669"/>
    <property type="project" value="InterPro"/>
</dbReference>
<organism evidence="2 3">
    <name type="scientific">Mycena citricolor</name>
    <dbReference type="NCBI Taxonomy" id="2018698"/>
    <lineage>
        <taxon>Eukaryota</taxon>
        <taxon>Fungi</taxon>
        <taxon>Dikarya</taxon>
        <taxon>Basidiomycota</taxon>
        <taxon>Agaricomycotina</taxon>
        <taxon>Agaricomycetes</taxon>
        <taxon>Agaricomycetidae</taxon>
        <taxon>Agaricales</taxon>
        <taxon>Marasmiineae</taxon>
        <taxon>Mycenaceae</taxon>
        <taxon>Mycena</taxon>
    </lineage>
</organism>
<dbReference type="InterPro" id="IPR011009">
    <property type="entry name" value="Kinase-like_dom_sf"/>
</dbReference>
<keyword evidence="3" id="KW-1185">Reference proteome</keyword>
<comment type="caution">
    <text evidence="2">The sequence shown here is derived from an EMBL/GenBank/DDBJ whole genome shotgun (WGS) entry which is preliminary data.</text>
</comment>
<dbReference type="PROSITE" id="PS50011">
    <property type="entry name" value="PROTEIN_KINASE_DOM"/>
    <property type="match status" value="1"/>
</dbReference>
<dbReference type="Gene3D" id="1.10.510.10">
    <property type="entry name" value="Transferase(Phosphotransferase) domain 1"/>
    <property type="match status" value="2"/>
</dbReference>
<dbReference type="InterPro" id="IPR000719">
    <property type="entry name" value="Prot_kinase_dom"/>
</dbReference>
<dbReference type="Proteomes" id="UP001295794">
    <property type="component" value="Unassembled WGS sequence"/>
</dbReference>
<dbReference type="PANTHER" id="PTHR24362:SF309">
    <property type="entry name" value="PROTEIN KINASE DOMAIN-CONTAINING PROTEIN"/>
    <property type="match status" value="1"/>
</dbReference>
<reference evidence="2" key="1">
    <citation type="submission" date="2023-11" db="EMBL/GenBank/DDBJ databases">
        <authorList>
            <person name="De Vega J J."/>
            <person name="De Vega J J."/>
        </authorList>
    </citation>
    <scope>NUCLEOTIDE SEQUENCE</scope>
</reference>
<accession>A0AAD2HJF0</accession>
<evidence type="ECO:0000259" key="1">
    <source>
        <dbReference type="PROSITE" id="PS50011"/>
    </source>
</evidence>
<proteinExistence type="predicted"/>